<organism evidence="2 3">
    <name type="scientific">Paenibacillus puldeungensis</name>
    <dbReference type="NCBI Taxonomy" id="696536"/>
    <lineage>
        <taxon>Bacteria</taxon>
        <taxon>Bacillati</taxon>
        <taxon>Bacillota</taxon>
        <taxon>Bacilli</taxon>
        <taxon>Bacillales</taxon>
        <taxon>Paenibacillaceae</taxon>
        <taxon>Paenibacillus</taxon>
    </lineage>
</organism>
<keyword evidence="3" id="KW-1185">Reference proteome</keyword>
<dbReference type="InterPro" id="IPR006626">
    <property type="entry name" value="PbH1"/>
</dbReference>
<accession>A0ABW3RUP1</accession>
<reference evidence="3" key="1">
    <citation type="journal article" date="2019" name="Int. J. Syst. Evol. Microbiol.">
        <title>The Global Catalogue of Microorganisms (GCM) 10K type strain sequencing project: providing services to taxonomists for standard genome sequencing and annotation.</title>
        <authorList>
            <consortium name="The Broad Institute Genomics Platform"/>
            <consortium name="The Broad Institute Genome Sequencing Center for Infectious Disease"/>
            <person name="Wu L."/>
            <person name="Ma J."/>
        </authorList>
    </citation>
    <scope>NUCLEOTIDE SEQUENCE [LARGE SCALE GENOMIC DNA]</scope>
    <source>
        <strain evidence="3">CCUG 59189</strain>
    </source>
</reference>
<protein>
    <submittedName>
        <fullName evidence="2">Right-handed parallel beta-helix repeat-containing protein</fullName>
    </submittedName>
</protein>
<sequence>MGIFQKKHRTFWLTCALLVCAAIVAFVLLQHSPLFQSKWVLDVKKAGAKGDGVNDDTDVFLKVLRQAADAGHGAEVIVPPGTYSLRLDEPLPLYSGVSIRGQGKPVLKFRSLTGVRNGFEAVAASGRHIRIDGIVIDGGHRLTRGINVHTGSYDVEIRNSVIRDLSQSENPESSLYSAVVSGIMIYGNTSKITISGCTITQISASHGQPVARGIMVWSEPGKNIARFVRIIGNEISHITPREDADGIYFDKPPADAHLSESVIEGNFIHHTAKRGIKISTPGVTVKDNHIVNPYSGNNRYLRPAKDPLPQDMYSAISIYASQVTVSGNTIDGTGSFYAAIEADIGPLNGIVIENNQISGGSSGTVRNTSGIRLGAVHGFTVKENTIRYVQTGIRLSETATAGHLAGTGKIADNQIQERKQ</sequence>
<evidence type="ECO:0000313" key="3">
    <source>
        <dbReference type="Proteomes" id="UP001597262"/>
    </source>
</evidence>
<dbReference type="Pfam" id="PF12708">
    <property type="entry name" value="Pect-lyase_RHGA_epim"/>
    <property type="match status" value="1"/>
</dbReference>
<dbReference type="RefSeq" id="WP_379317068.1">
    <property type="nucleotide sequence ID" value="NZ_JBHTLM010000002.1"/>
</dbReference>
<name>A0ABW3RUP1_9BACL</name>
<dbReference type="InterPro" id="IPR011050">
    <property type="entry name" value="Pectin_lyase_fold/virulence"/>
</dbReference>
<dbReference type="Proteomes" id="UP001597262">
    <property type="component" value="Unassembled WGS sequence"/>
</dbReference>
<dbReference type="SMART" id="SM00710">
    <property type="entry name" value="PbH1"/>
    <property type="match status" value="7"/>
</dbReference>
<evidence type="ECO:0000313" key="2">
    <source>
        <dbReference type="EMBL" id="MFD1175585.1"/>
    </source>
</evidence>
<evidence type="ECO:0000259" key="1">
    <source>
        <dbReference type="Pfam" id="PF12708"/>
    </source>
</evidence>
<dbReference type="InterPro" id="IPR024535">
    <property type="entry name" value="RHGA/B-epi-like_pectate_lyase"/>
</dbReference>
<gene>
    <name evidence="2" type="ORF">ACFQ3W_04610</name>
</gene>
<dbReference type="EMBL" id="JBHTLM010000002">
    <property type="protein sequence ID" value="MFD1175585.1"/>
    <property type="molecule type" value="Genomic_DNA"/>
</dbReference>
<dbReference type="InterPro" id="IPR012334">
    <property type="entry name" value="Pectin_lyas_fold"/>
</dbReference>
<proteinExistence type="predicted"/>
<feature type="domain" description="Rhamnogalacturonase A/B/Epimerase-like pectate lyase" evidence="1">
    <location>
        <begin position="42"/>
        <end position="296"/>
    </location>
</feature>
<dbReference type="Gene3D" id="2.160.20.10">
    <property type="entry name" value="Single-stranded right-handed beta-helix, Pectin lyase-like"/>
    <property type="match status" value="1"/>
</dbReference>
<comment type="caution">
    <text evidence="2">The sequence shown here is derived from an EMBL/GenBank/DDBJ whole genome shotgun (WGS) entry which is preliminary data.</text>
</comment>
<dbReference type="SUPFAM" id="SSF51126">
    <property type="entry name" value="Pectin lyase-like"/>
    <property type="match status" value="2"/>
</dbReference>